<dbReference type="PANTHER" id="PTHR11533">
    <property type="entry name" value="PROTEASE M1 ZINC METALLOPROTEASE"/>
    <property type="match status" value="1"/>
</dbReference>
<comment type="cofactor">
    <cofactor evidence="2">
        <name>Zn(2+)</name>
        <dbReference type="ChEBI" id="CHEBI:29105"/>
    </cofactor>
</comment>
<feature type="compositionally biased region" description="Basic residues" evidence="13">
    <location>
        <begin position="487"/>
        <end position="497"/>
    </location>
</feature>
<evidence type="ECO:0000256" key="9">
    <source>
        <dbReference type="ARBA" id="ARBA00022833"/>
    </source>
</evidence>
<dbReference type="InterPro" id="IPR050344">
    <property type="entry name" value="Peptidase_M1_aminopeptidases"/>
</dbReference>
<keyword evidence="6" id="KW-0645">Protease</keyword>
<evidence type="ECO:0000256" key="14">
    <source>
        <dbReference type="SAM" id="SignalP"/>
    </source>
</evidence>
<dbReference type="InterPro" id="IPR014782">
    <property type="entry name" value="Peptidase_M1_dom"/>
</dbReference>
<evidence type="ECO:0000313" key="18">
    <source>
        <dbReference type="Proteomes" id="UP001596540"/>
    </source>
</evidence>
<evidence type="ECO:0000256" key="7">
    <source>
        <dbReference type="ARBA" id="ARBA00022723"/>
    </source>
</evidence>
<dbReference type="EC" id="3.4.11.2" evidence="4"/>
<evidence type="ECO:0000256" key="5">
    <source>
        <dbReference type="ARBA" id="ARBA00015611"/>
    </source>
</evidence>
<feature type="region of interest" description="Disordered" evidence="13">
    <location>
        <begin position="470"/>
        <end position="497"/>
    </location>
</feature>
<dbReference type="Proteomes" id="UP001596540">
    <property type="component" value="Unassembled WGS sequence"/>
</dbReference>
<dbReference type="InterPro" id="IPR045357">
    <property type="entry name" value="Aminopeptidase_N-like_N"/>
</dbReference>
<evidence type="ECO:0000256" key="3">
    <source>
        <dbReference type="ARBA" id="ARBA00010136"/>
    </source>
</evidence>
<feature type="domain" description="Aminopeptidase N-like N-terminal" evidence="16">
    <location>
        <begin position="52"/>
        <end position="219"/>
    </location>
</feature>
<dbReference type="InterPro" id="IPR001930">
    <property type="entry name" value="Peptidase_M1"/>
</dbReference>
<comment type="caution">
    <text evidence="17">The sequence shown here is derived from an EMBL/GenBank/DDBJ whole genome shotgun (WGS) entry which is preliminary data.</text>
</comment>
<sequence>MDRTRLRRGGGIAAGALLLSTTLAASTAATPAAGIGDRYFPDYGNPGYDVAHYDLRLDYEPATDLLAGTATIDATATQDLPHFSLDFLLDVESVRVNGEPATHRSNDHKLTVVPARPVAAGRRLTAVVRYADTPSQITRHGTTAWWRTREGAVVVGEPESAWWWFPSNDHPRDKATFDVRVTVPEGLQVVSNGVLTDTTVHNGRVRYTWRETAPQATYLATMAIGRYQVRTARMSDGLPVVTAYDTDLGDDLAAARASLERTGEIVEWESELFGRYPFTSTGGIATAAGIRFALETQTRPVYSPRFFRRGPNTYIVAHEIAHQWFGNSVSVADWSDIWLNEGFATYTEWMWSEDEGEGTVRELADWVYHLHPADDEFWQVPPGDLGAGRLFAPAVYQRGALAVHALRAEVGDAAFFEILRTWLAEHRYGNASIAEFIAHAEAVSGAELKPLFDAWLFTKGRPEAAVAEEAGINPRTVPEEPASWRKIQPRRHSTGGP</sequence>
<evidence type="ECO:0000259" key="15">
    <source>
        <dbReference type="Pfam" id="PF01433"/>
    </source>
</evidence>
<dbReference type="GO" id="GO:0004177">
    <property type="term" value="F:aminopeptidase activity"/>
    <property type="evidence" value="ECO:0007669"/>
    <property type="project" value="UniProtKB-KW"/>
</dbReference>
<evidence type="ECO:0000256" key="10">
    <source>
        <dbReference type="ARBA" id="ARBA00023049"/>
    </source>
</evidence>
<keyword evidence="18" id="KW-1185">Reference proteome</keyword>
<organism evidence="17 18">
    <name type="scientific">Marinactinospora rubrisoli</name>
    <dbReference type="NCBI Taxonomy" id="2715399"/>
    <lineage>
        <taxon>Bacteria</taxon>
        <taxon>Bacillati</taxon>
        <taxon>Actinomycetota</taxon>
        <taxon>Actinomycetes</taxon>
        <taxon>Streptosporangiales</taxon>
        <taxon>Nocardiopsidaceae</taxon>
        <taxon>Marinactinospora</taxon>
    </lineage>
</organism>
<accession>A0ABW2KHE0</accession>
<dbReference type="PRINTS" id="PR00756">
    <property type="entry name" value="ALADIPTASE"/>
</dbReference>
<evidence type="ECO:0000256" key="8">
    <source>
        <dbReference type="ARBA" id="ARBA00022801"/>
    </source>
</evidence>
<dbReference type="Pfam" id="PF01433">
    <property type="entry name" value="Peptidase_M1"/>
    <property type="match status" value="1"/>
</dbReference>
<keyword evidence="8 17" id="KW-0378">Hydrolase</keyword>
<dbReference type="Gene3D" id="1.10.390.10">
    <property type="entry name" value="Neutral Protease Domain 2"/>
    <property type="match status" value="1"/>
</dbReference>
<proteinExistence type="inferred from homology"/>
<keyword evidence="17" id="KW-0031">Aminopeptidase</keyword>
<feature type="signal peptide" evidence="14">
    <location>
        <begin position="1"/>
        <end position="24"/>
    </location>
</feature>
<evidence type="ECO:0000256" key="2">
    <source>
        <dbReference type="ARBA" id="ARBA00001947"/>
    </source>
</evidence>
<keyword evidence="14" id="KW-0732">Signal</keyword>
<dbReference type="SUPFAM" id="SSF63737">
    <property type="entry name" value="Leukotriene A4 hydrolase N-terminal domain"/>
    <property type="match status" value="1"/>
</dbReference>
<evidence type="ECO:0000256" key="6">
    <source>
        <dbReference type="ARBA" id="ARBA00022670"/>
    </source>
</evidence>
<comment type="similarity">
    <text evidence="3">Belongs to the peptidase M1 family.</text>
</comment>
<evidence type="ECO:0000259" key="16">
    <source>
        <dbReference type="Pfam" id="PF17900"/>
    </source>
</evidence>
<evidence type="ECO:0000256" key="11">
    <source>
        <dbReference type="ARBA" id="ARBA00029811"/>
    </source>
</evidence>
<feature type="chain" id="PRO_5047343776" description="Aminopeptidase N" evidence="14">
    <location>
        <begin position="25"/>
        <end position="497"/>
    </location>
</feature>
<evidence type="ECO:0000256" key="13">
    <source>
        <dbReference type="SAM" id="MobiDB-lite"/>
    </source>
</evidence>
<reference evidence="18" key="1">
    <citation type="journal article" date="2019" name="Int. J. Syst. Evol. Microbiol.">
        <title>The Global Catalogue of Microorganisms (GCM) 10K type strain sequencing project: providing services to taxonomists for standard genome sequencing and annotation.</title>
        <authorList>
            <consortium name="The Broad Institute Genomics Platform"/>
            <consortium name="The Broad Institute Genome Sequencing Center for Infectious Disease"/>
            <person name="Wu L."/>
            <person name="Ma J."/>
        </authorList>
    </citation>
    <scope>NUCLEOTIDE SEQUENCE [LARGE SCALE GENOMIC DNA]</scope>
    <source>
        <strain evidence="18">CGMCC 4.7382</strain>
    </source>
</reference>
<evidence type="ECO:0000256" key="4">
    <source>
        <dbReference type="ARBA" id="ARBA00012564"/>
    </source>
</evidence>
<dbReference type="CDD" id="cd09603">
    <property type="entry name" value="M1_APN_like"/>
    <property type="match status" value="1"/>
</dbReference>
<dbReference type="InterPro" id="IPR027268">
    <property type="entry name" value="Peptidase_M4/M1_CTD_sf"/>
</dbReference>
<evidence type="ECO:0000313" key="17">
    <source>
        <dbReference type="EMBL" id="MFC7329399.1"/>
    </source>
</evidence>
<dbReference type="EMBL" id="JBHTBH010000007">
    <property type="protein sequence ID" value="MFC7329399.1"/>
    <property type="molecule type" value="Genomic_DNA"/>
</dbReference>
<evidence type="ECO:0000256" key="12">
    <source>
        <dbReference type="ARBA" id="ARBA00031533"/>
    </source>
</evidence>
<feature type="domain" description="Peptidase M1 membrane alanine aminopeptidase" evidence="15">
    <location>
        <begin position="313"/>
        <end position="455"/>
    </location>
</feature>
<dbReference type="SUPFAM" id="SSF55486">
    <property type="entry name" value="Metalloproteases ('zincins'), catalytic domain"/>
    <property type="match status" value="1"/>
</dbReference>
<dbReference type="InterPro" id="IPR042097">
    <property type="entry name" value="Aminopeptidase_N-like_N_sf"/>
</dbReference>
<protein>
    <recommendedName>
        <fullName evidence="5">Aminopeptidase N</fullName>
        <ecNumber evidence="4">3.4.11.2</ecNumber>
    </recommendedName>
    <alternativeName>
        <fullName evidence="11">Alanine aminopeptidase</fullName>
    </alternativeName>
    <alternativeName>
        <fullName evidence="12">Lysyl aminopeptidase</fullName>
    </alternativeName>
</protein>
<name>A0ABW2KHE0_9ACTN</name>
<gene>
    <name evidence="17" type="ORF">ACFQRF_16825</name>
</gene>
<keyword evidence="9" id="KW-0862">Zinc</keyword>
<keyword evidence="10" id="KW-0482">Metalloprotease</keyword>
<dbReference type="RefSeq" id="WP_379872036.1">
    <property type="nucleotide sequence ID" value="NZ_JBHTBH010000007.1"/>
</dbReference>
<dbReference type="Gene3D" id="2.60.40.1730">
    <property type="entry name" value="tricorn interacting facor f3 domain"/>
    <property type="match status" value="1"/>
</dbReference>
<comment type="catalytic activity">
    <reaction evidence="1">
        <text>Release of an N-terminal amino acid, Xaa-|-Yaa- from a peptide, amide or arylamide. Xaa is preferably Ala, but may be most amino acids including Pro (slow action). When a terminal hydrophobic residue is followed by a prolyl residue, the two may be released as an intact Xaa-Pro dipeptide.</text>
        <dbReference type="EC" id="3.4.11.2"/>
    </reaction>
</comment>
<dbReference type="PANTHER" id="PTHR11533:SF297">
    <property type="entry name" value="AMINOPEPTIDASE N"/>
    <property type="match status" value="1"/>
</dbReference>
<dbReference type="Pfam" id="PF17900">
    <property type="entry name" value="Peptidase_M1_N"/>
    <property type="match status" value="1"/>
</dbReference>
<keyword evidence="7" id="KW-0479">Metal-binding</keyword>
<evidence type="ECO:0000256" key="1">
    <source>
        <dbReference type="ARBA" id="ARBA00000098"/>
    </source>
</evidence>